<comment type="caution">
    <text evidence="2">The sequence shown here is derived from an EMBL/GenBank/DDBJ whole genome shotgun (WGS) entry which is preliminary data.</text>
</comment>
<name>A0A543GDE0_9PSEU</name>
<keyword evidence="3" id="KW-1185">Reference proteome</keyword>
<dbReference type="EMBL" id="VFPH01000001">
    <property type="protein sequence ID" value="TQM44092.1"/>
    <property type="molecule type" value="Genomic_DNA"/>
</dbReference>
<dbReference type="RefSeq" id="WP_246121702.1">
    <property type="nucleotide sequence ID" value="NZ_VFPH01000001.1"/>
</dbReference>
<reference evidence="2 3" key="1">
    <citation type="submission" date="2019-06" db="EMBL/GenBank/DDBJ databases">
        <title>Sequencing the genomes of 1000 actinobacteria strains.</title>
        <authorList>
            <person name="Klenk H.-P."/>
        </authorList>
    </citation>
    <scope>NUCLEOTIDE SEQUENCE [LARGE SCALE GENOMIC DNA]</scope>
    <source>
        <strain evidence="2 3">DSM 45511</strain>
    </source>
</reference>
<dbReference type="Gene3D" id="3.90.1200.10">
    <property type="match status" value="1"/>
</dbReference>
<gene>
    <name evidence="2" type="ORF">FB388_1453</name>
</gene>
<sequence>MLRRYRERGRGEVTREAAAMAHVTTHGFPAPAVFTAVGTDLVMERLYGPVLLDAVAAGDHDAGAAGRVLADLHTKLHAVPPRAGTPDERVLHLDLHPANVVLTARGPVLIDWTNATDGPPDLDVAQTAVILAQAAVEPGHVHGQAAREMLVTFLGATDGQALPELDRAVARRAADPSLTTTEVGLLDEAAALVTATAR</sequence>
<dbReference type="AlphaFoldDB" id="A0A543GDE0"/>
<evidence type="ECO:0000313" key="2">
    <source>
        <dbReference type="EMBL" id="TQM44092.1"/>
    </source>
</evidence>
<dbReference type="GO" id="GO:0016740">
    <property type="term" value="F:transferase activity"/>
    <property type="evidence" value="ECO:0007669"/>
    <property type="project" value="UniProtKB-KW"/>
</dbReference>
<dbReference type="SUPFAM" id="SSF56112">
    <property type="entry name" value="Protein kinase-like (PK-like)"/>
    <property type="match status" value="1"/>
</dbReference>
<feature type="domain" description="Aminoglycoside phosphotransferase" evidence="1">
    <location>
        <begin position="87"/>
        <end position="130"/>
    </location>
</feature>
<dbReference type="Proteomes" id="UP000319818">
    <property type="component" value="Unassembled WGS sequence"/>
</dbReference>
<protein>
    <submittedName>
        <fullName evidence="2">Phosphotransferase family enzyme</fullName>
    </submittedName>
</protein>
<evidence type="ECO:0000259" key="1">
    <source>
        <dbReference type="Pfam" id="PF01636"/>
    </source>
</evidence>
<organism evidence="2 3">
    <name type="scientific">Pseudonocardia cypriaca</name>
    <dbReference type="NCBI Taxonomy" id="882449"/>
    <lineage>
        <taxon>Bacteria</taxon>
        <taxon>Bacillati</taxon>
        <taxon>Actinomycetota</taxon>
        <taxon>Actinomycetes</taxon>
        <taxon>Pseudonocardiales</taxon>
        <taxon>Pseudonocardiaceae</taxon>
        <taxon>Pseudonocardia</taxon>
    </lineage>
</organism>
<dbReference type="Pfam" id="PF01636">
    <property type="entry name" value="APH"/>
    <property type="match status" value="1"/>
</dbReference>
<accession>A0A543GDE0</accession>
<dbReference type="InterPro" id="IPR002575">
    <property type="entry name" value="Aminoglycoside_PTrfase"/>
</dbReference>
<evidence type="ECO:0000313" key="3">
    <source>
        <dbReference type="Proteomes" id="UP000319818"/>
    </source>
</evidence>
<keyword evidence="2" id="KW-0808">Transferase</keyword>
<dbReference type="InterPro" id="IPR011009">
    <property type="entry name" value="Kinase-like_dom_sf"/>
</dbReference>
<proteinExistence type="predicted"/>